<evidence type="ECO:0000256" key="7">
    <source>
        <dbReference type="PROSITE-ProRule" id="PRU01360"/>
    </source>
</evidence>
<evidence type="ECO:0000256" key="1">
    <source>
        <dbReference type="ARBA" id="ARBA00004571"/>
    </source>
</evidence>
<dbReference type="AlphaFoldDB" id="A0A412X3R2"/>
<dbReference type="RefSeq" id="WP_118259434.1">
    <property type="nucleotide sequence ID" value="NZ_CALBWO010000034.1"/>
</dbReference>
<evidence type="ECO:0000256" key="2">
    <source>
        <dbReference type="ARBA" id="ARBA00022448"/>
    </source>
</evidence>
<dbReference type="Gene3D" id="2.40.170.20">
    <property type="entry name" value="TonB-dependent receptor, beta-barrel domain"/>
    <property type="match status" value="1"/>
</dbReference>
<evidence type="ECO:0000313" key="11">
    <source>
        <dbReference type="Proteomes" id="UP000283589"/>
    </source>
</evidence>
<dbReference type="InterPro" id="IPR036942">
    <property type="entry name" value="Beta-barrel_TonB_sf"/>
</dbReference>
<evidence type="ECO:0000313" key="10">
    <source>
        <dbReference type="EMBL" id="RGV35178.1"/>
    </source>
</evidence>
<keyword evidence="5 7" id="KW-0472">Membrane</keyword>
<feature type="domain" description="Secretin/TonB short N-terminal" evidence="8">
    <location>
        <begin position="69"/>
        <end position="117"/>
    </location>
</feature>
<dbReference type="InterPro" id="IPR008969">
    <property type="entry name" value="CarboxyPept-like_regulatory"/>
</dbReference>
<dbReference type="SUPFAM" id="SSF49464">
    <property type="entry name" value="Carboxypeptidase regulatory domain-like"/>
    <property type="match status" value="1"/>
</dbReference>
<dbReference type="Proteomes" id="UP000283589">
    <property type="component" value="Unassembled WGS sequence"/>
</dbReference>
<gene>
    <name evidence="10" type="ORF">DWW18_06300</name>
</gene>
<dbReference type="InterPro" id="IPR023996">
    <property type="entry name" value="TonB-dep_OMP_SusC/RagA"/>
</dbReference>
<keyword evidence="2 7" id="KW-0813">Transport</keyword>
<evidence type="ECO:0000259" key="9">
    <source>
        <dbReference type="Pfam" id="PF07715"/>
    </source>
</evidence>
<dbReference type="InterPro" id="IPR012910">
    <property type="entry name" value="Plug_dom"/>
</dbReference>
<sequence>MEKKRKYTFDFHQRWEKMLLILRTAFLMVLITTINFEANASAQIIKVSVRMENATIDEMIKNVRIGTNYRFLYRVEEVNKYGKRDINLQNVSIEEFLRVALEGTKLSYEIEDDVIIIHPSKDDNKKTVEPRKVTGTVMDMQGNTLPGSTILIQGTSLGVVTDVNGKFTLEIPQMDSVVLVVSFVGYETRYVALGNEQKELTIKLKEDVTEMDEVVVTGYGKVRKESFTGSSVSVSKEQLMKVSKTNVLKALQAFDPSFRIQTNNQWGSDPNALPEMYIRGRSGVGVKQLDPNYTSKGNLQNNPNLPTFIMDGFEISVQKLYDMDPSRIANITILKDAAATALYGSRAANGVVIITTVAPKPGKLNISYGLTGEVTMPDLSAYNLMNAKEKLETEVLAGAFEPYQSDVAITLEKRYNAKLNNVVKGIDTYWLSLPLQTAFNHKHSLFVEGGSENLRFGVDLSYYNEDGVMKESFRDRLGAGVTLDYHLKNLQVKNQTTYNITKSKETPYGSFSNYANALPYNVYKDENGRYLEEVESWGESGTFPNPMYEASLNNFDKSQTEEFINNLSINWNINPYLLLKGQFSLTRQFSNSRRFLDPLSKQNTNPISDYNTTSGELHTTDGNNFNWDMQATLSYNRTINKHNLNFLVGINQRATKTESVSAQYRGFPNGTLNSQNYAEEVYEKPRSSENSTRLVGFLGTLNYSYNNIYLLDASVRMDGSSEFGSDKRFAPFGSFGVGINIHNYKFMKDWGKFDILKIRGTYGETGKVNFPSYVARTTFKILTDEWYKTGLGASLMALGNKDLTWETTKEYNIGIEIGILHDLLYLDASYYRKKTVDLINDVTIPSSTGFTTYSDNIGQIENKGFELNFRANIIREKDLFVALFANLAHNKNVILKISESLKSYNESVDKHFKENDESAPFLKYEEGGSLTSIFGMRSLGIDPATGNEILLKRDGGQTQTWSSSEQVVLGNTEPDAQGTFGVNVTWKNWSLYATFMYEFGGEAYNQTLVDKVENANIYENNVDKRVLTERWQKPGDIKKYRQIALRERKGSFVVPTTRPTERFVQKNNNLSLNSITLGYSLQADSYRWLKTAGISMLRFEIGANELFYWSTIKAERGLDYPFARTMNFSLNLTF</sequence>
<comment type="subcellular location">
    <subcellularLocation>
        <location evidence="1 7">Cell outer membrane</location>
        <topology evidence="1 7">Multi-pass membrane protein</topology>
    </subcellularLocation>
</comment>
<keyword evidence="4 7" id="KW-0812">Transmembrane</keyword>
<dbReference type="Pfam" id="PF07660">
    <property type="entry name" value="STN"/>
    <property type="match status" value="1"/>
</dbReference>
<dbReference type="NCBIfam" id="TIGR04057">
    <property type="entry name" value="SusC_RagA_signa"/>
    <property type="match status" value="1"/>
</dbReference>
<dbReference type="SUPFAM" id="SSF56935">
    <property type="entry name" value="Porins"/>
    <property type="match status" value="1"/>
</dbReference>
<evidence type="ECO:0000256" key="4">
    <source>
        <dbReference type="ARBA" id="ARBA00022692"/>
    </source>
</evidence>
<evidence type="ECO:0000256" key="6">
    <source>
        <dbReference type="ARBA" id="ARBA00023237"/>
    </source>
</evidence>
<dbReference type="InterPro" id="IPR011662">
    <property type="entry name" value="Secretin/TonB_short_N"/>
</dbReference>
<reference evidence="10 11" key="1">
    <citation type="submission" date="2018-08" db="EMBL/GenBank/DDBJ databases">
        <title>A genome reference for cultivated species of the human gut microbiota.</title>
        <authorList>
            <person name="Zou Y."/>
            <person name="Xue W."/>
            <person name="Luo G."/>
        </authorList>
    </citation>
    <scope>NUCLEOTIDE SEQUENCE [LARGE SCALE GENOMIC DNA]</scope>
    <source>
        <strain evidence="10 11">AF14-49</strain>
    </source>
</reference>
<dbReference type="NCBIfam" id="TIGR04056">
    <property type="entry name" value="OMP_RagA_SusC"/>
    <property type="match status" value="1"/>
</dbReference>
<dbReference type="InterPro" id="IPR023997">
    <property type="entry name" value="TonB-dep_OMP_SusC/RagA_CS"/>
</dbReference>
<dbReference type="InterPro" id="IPR037066">
    <property type="entry name" value="Plug_dom_sf"/>
</dbReference>
<dbReference type="PROSITE" id="PS52016">
    <property type="entry name" value="TONB_DEPENDENT_REC_3"/>
    <property type="match status" value="1"/>
</dbReference>
<comment type="similarity">
    <text evidence="7">Belongs to the TonB-dependent receptor family.</text>
</comment>
<dbReference type="EMBL" id="QRZA01000005">
    <property type="protein sequence ID" value="RGV35178.1"/>
    <property type="molecule type" value="Genomic_DNA"/>
</dbReference>
<name>A0A412X3R2_9BACT</name>
<dbReference type="Gene3D" id="2.60.40.1120">
    <property type="entry name" value="Carboxypeptidase-like, regulatory domain"/>
    <property type="match status" value="1"/>
</dbReference>
<dbReference type="Pfam" id="PF07715">
    <property type="entry name" value="Plug"/>
    <property type="match status" value="1"/>
</dbReference>
<accession>A0A412X3R2</accession>
<evidence type="ECO:0000259" key="8">
    <source>
        <dbReference type="Pfam" id="PF07660"/>
    </source>
</evidence>
<evidence type="ECO:0000256" key="3">
    <source>
        <dbReference type="ARBA" id="ARBA00022452"/>
    </source>
</evidence>
<organism evidence="10 11">
    <name type="scientific">Butyricimonas virosa</name>
    <dbReference type="NCBI Taxonomy" id="544645"/>
    <lineage>
        <taxon>Bacteria</taxon>
        <taxon>Pseudomonadati</taxon>
        <taxon>Bacteroidota</taxon>
        <taxon>Bacteroidia</taxon>
        <taxon>Bacteroidales</taxon>
        <taxon>Odoribacteraceae</taxon>
        <taxon>Butyricimonas</taxon>
    </lineage>
</organism>
<comment type="caution">
    <text evidence="10">The sequence shown here is derived from an EMBL/GenBank/DDBJ whole genome shotgun (WGS) entry which is preliminary data.</text>
</comment>
<protein>
    <submittedName>
        <fullName evidence="10">SusC/RagA family TonB-linked outer membrane protein</fullName>
    </submittedName>
</protein>
<evidence type="ECO:0000256" key="5">
    <source>
        <dbReference type="ARBA" id="ARBA00023136"/>
    </source>
</evidence>
<proteinExistence type="inferred from homology"/>
<dbReference type="InterPro" id="IPR039426">
    <property type="entry name" value="TonB-dep_rcpt-like"/>
</dbReference>
<dbReference type="GO" id="GO:0009279">
    <property type="term" value="C:cell outer membrane"/>
    <property type="evidence" value="ECO:0007669"/>
    <property type="project" value="UniProtKB-SubCell"/>
</dbReference>
<dbReference type="Pfam" id="PF13715">
    <property type="entry name" value="CarbopepD_reg_2"/>
    <property type="match status" value="1"/>
</dbReference>
<keyword evidence="6 7" id="KW-0998">Cell outer membrane</keyword>
<keyword evidence="3 7" id="KW-1134">Transmembrane beta strand</keyword>
<feature type="domain" description="TonB-dependent receptor plug" evidence="9">
    <location>
        <begin position="226"/>
        <end position="351"/>
    </location>
</feature>
<dbReference type="Gene3D" id="2.170.130.10">
    <property type="entry name" value="TonB-dependent receptor, plug domain"/>
    <property type="match status" value="1"/>
</dbReference>